<gene>
    <name evidence="1" type="ORF">CAMSH0001_0074</name>
</gene>
<sequence>MRFKPLKFKLFSVGGDAQIWIKFAAFTFKFDEPTKPACIFKSAVKRSNLTSNLMKRVQI</sequence>
<reference evidence="1 2" key="1">
    <citation type="submission" date="2009-07" db="EMBL/GenBank/DDBJ databases">
        <authorList>
            <person name="Madupu R."/>
            <person name="Sebastian Y."/>
            <person name="Durkin A.S."/>
            <person name="Torralba M."/>
            <person name="Methe B."/>
            <person name="Sutton G.G."/>
            <person name="Strausberg R.L."/>
            <person name="Nelson K.E."/>
        </authorList>
    </citation>
    <scope>NUCLEOTIDE SEQUENCE [LARGE SCALE GENOMIC DNA]</scope>
    <source>
        <strain evidence="1 2">RM3277</strain>
    </source>
</reference>
<comment type="caution">
    <text evidence="1">The sequence shown here is derived from an EMBL/GenBank/DDBJ whole genome shotgun (WGS) entry which is preliminary data.</text>
</comment>
<evidence type="ECO:0000313" key="2">
    <source>
        <dbReference type="Proteomes" id="UP000003107"/>
    </source>
</evidence>
<accession>C6RIX7</accession>
<keyword evidence="2" id="KW-1185">Reference proteome</keyword>
<organism evidence="1 2">
    <name type="scientific">Campylobacter showae RM3277</name>
    <dbReference type="NCBI Taxonomy" id="553219"/>
    <lineage>
        <taxon>Bacteria</taxon>
        <taxon>Pseudomonadati</taxon>
        <taxon>Campylobacterota</taxon>
        <taxon>Epsilonproteobacteria</taxon>
        <taxon>Campylobacterales</taxon>
        <taxon>Campylobacteraceae</taxon>
        <taxon>Campylobacter</taxon>
    </lineage>
</organism>
<name>C6RIX7_9BACT</name>
<proteinExistence type="predicted"/>
<dbReference type="AlphaFoldDB" id="C6RIX7"/>
<dbReference type="GeneID" id="60991420"/>
<protein>
    <submittedName>
        <fullName evidence="1">Uncharacterized protein</fullName>
    </submittedName>
</protein>
<evidence type="ECO:0000313" key="1">
    <source>
        <dbReference type="EMBL" id="EET78558.1"/>
    </source>
</evidence>
<dbReference type="EMBL" id="ACVQ01000033">
    <property type="protein sequence ID" value="EET78558.1"/>
    <property type="molecule type" value="Genomic_DNA"/>
</dbReference>
<dbReference type="OrthoDB" id="9944825at2"/>
<dbReference type="Proteomes" id="UP000003107">
    <property type="component" value="Unassembled WGS sequence"/>
</dbReference>
<dbReference type="RefSeq" id="WP_004321629.1">
    <property type="nucleotide sequence ID" value="NZ_ACVQ01000033.1"/>
</dbReference>